<evidence type="ECO:0000313" key="4">
    <source>
        <dbReference type="Proteomes" id="UP000012589"/>
    </source>
</evidence>
<proteinExistence type="predicted"/>
<dbReference type="PANTHER" id="PTHR43208">
    <property type="entry name" value="ABC TRANSPORTER SUBSTRATE-BINDING PROTEIN"/>
    <property type="match status" value="1"/>
</dbReference>
<organism evidence="3 4">
    <name type="scientific">Eubacterium plexicaudatum ASF492</name>
    <dbReference type="NCBI Taxonomy" id="1235802"/>
    <lineage>
        <taxon>Bacteria</taxon>
        <taxon>Bacillati</taxon>
        <taxon>Bacillota</taxon>
        <taxon>Clostridia</taxon>
        <taxon>Eubacteriales</taxon>
        <taxon>Eubacteriaceae</taxon>
        <taxon>Eubacterium</taxon>
    </lineage>
</organism>
<dbReference type="GO" id="GO:0005886">
    <property type="term" value="C:plasma membrane"/>
    <property type="evidence" value="ECO:0007669"/>
    <property type="project" value="InterPro"/>
</dbReference>
<evidence type="ECO:0000313" key="3">
    <source>
        <dbReference type="EMBL" id="EMZ19874.1"/>
    </source>
</evidence>
<feature type="domain" description="ABC transporter substrate-binding protein PnrA-like" evidence="2">
    <location>
        <begin position="296"/>
        <end position="456"/>
    </location>
</feature>
<dbReference type="AlphaFoldDB" id="N2A673"/>
<comment type="caution">
    <text evidence="3">The sequence shown here is derived from an EMBL/GenBank/DDBJ whole genome shotgun (WGS) entry which is preliminary data.</text>
</comment>
<dbReference type="STRING" id="1235802.C823_05348"/>
<gene>
    <name evidence="3" type="ORF">C823_05348</name>
</gene>
<dbReference type="Proteomes" id="UP000012589">
    <property type="component" value="Unassembled WGS sequence"/>
</dbReference>
<dbReference type="eggNOG" id="COG1744">
    <property type="taxonomic scope" value="Bacteria"/>
</dbReference>
<dbReference type="InterPro" id="IPR003760">
    <property type="entry name" value="PnrA-like"/>
</dbReference>
<evidence type="ECO:0000256" key="1">
    <source>
        <dbReference type="ARBA" id="ARBA00022729"/>
    </source>
</evidence>
<sequence>MSVEAYQAANKLAQKAYRSAMNKGEYPYLSALDDFLPYEHTAGEKYIGIIEIPLYLVAGTKTAGRQNSFANNFMPLLEVETEFAYKWSDLYDSQLAEGIRDPIVAYEYMHRFYVMEGNKRVSVLKSLDAAKISAKVTRIIPKKTDDIENKIYYEFMDFYDDAKIYDIWFSKEGSYAKLYHIYGYQPGESWTEESRSALRSEFLTFRRIYKAKGGDKIPITSGDAFLAYIEIFPAWQLQSGSEDEIKRNLTKMWDEFVTLGQNDSMKIVLEPHQKEKQPAGRLILNRILNDTAKPLKIAFIFEKSVVNSAWNYAHEMGRIHLEQVFGSRIRTSIYEHAEFTNNSEDIIEAAIEDGNRIIFTVPAQLASASIKAAVKHPEIKILNCSTNSKSQAIRTYYCRMYESKFLLGVIAGALSETNDIGYMADYPIYSTIANVNAFALGAQMVNPRVNVHLRWSSLKQQQQQDWPEDVHLIFDKDMINPKYPTRKYGLYRQLENGQIENIATSICHWGKVYELIIRGILEHTWKEEVEKNKNRALNYWWGISSGVLEIVCSQKLPDGTKILIDLLTEQIRRREFSPFQFTWTKQDGTVTNEARKRLEPEEIFKMNYLVSNIIGAIPQLDELKEEVREFVRLQGGLR</sequence>
<dbReference type="PANTHER" id="PTHR43208:SF1">
    <property type="entry name" value="ABC TRANSPORTER SUBSTRATE-BINDING PROTEIN"/>
    <property type="match status" value="1"/>
</dbReference>
<dbReference type="Pfam" id="PF02608">
    <property type="entry name" value="Bmp"/>
    <property type="match status" value="1"/>
</dbReference>
<keyword evidence="4" id="KW-1185">Reference proteome</keyword>
<dbReference type="InterPro" id="IPR052910">
    <property type="entry name" value="ABC-Purine-Binding"/>
</dbReference>
<dbReference type="Gene3D" id="3.40.50.2300">
    <property type="match status" value="2"/>
</dbReference>
<evidence type="ECO:0000259" key="2">
    <source>
        <dbReference type="Pfam" id="PF02608"/>
    </source>
</evidence>
<dbReference type="EMBL" id="AQFT01000158">
    <property type="protein sequence ID" value="EMZ19874.1"/>
    <property type="molecule type" value="Genomic_DNA"/>
</dbReference>
<dbReference type="PATRIC" id="fig|1235802.3.peg.5641"/>
<protein>
    <recommendedName>
        <fullName evidence="2">ABC transporter substrate-binding protein PnrA-like domain-containing protein</fullName>
    </recommendedName>
</protein>
<keyword evidence="1" id="KW-0732">Signal</keyword>
<name>N2A673_9FIRM</name>
<dbReference type="HOGENOM" id="CLU_418494_0_0_9"/>
<reference evidence="3 4" key="1">
    <citation type="journal article" date="2014" name="Genome Announc.">
        <title>Draft genome sequences of the altered schaedler flora, a defined bacterial community from gnotobiotic mice.</title>
        <authorList>
            <person name="Wannemuehler M.J."/>
            <person name="Overstreet A.M."/>
            <person name="Ward D.V."/>
            <person name="Phillips G.J."/>
        </authorList>
    </citation>
    <scope>NUCLEOTIDE SEQUENCE [LARGE SCALE GENOMIC DNA]</scope>
    <source>
        <strain evidence="3 4">ASF492</strain>
    </source>
</reference>
<accession>N2A673</accession>